<feature type="region of interest" description="Disordered" evidence="2">
    <location>
        <begin position="382"/>
        <end position="415"/>
    </location>
</feature>
<protein>
    <submittedName>
        <fullName evidence="4">Alpha-amylase</fullName>
    </submittedName>
</protein>
<evidence type="ECO:0000313" key="5">
    <source>
        <dbReference type="Proteomes" id="UP000242444"/>
    </source>
</evidence>
<evidence type="ECO:0000256" key="2">
    <source>
        <dbReference type="SAM" id="MobiDB-lite"/>
    </source>
</evidence>
<dbReference type="EMBL" id="NKYE01000012">
    <property type="protein sequence ID" value="OZM71581.1"/>
    <property type="molecule type" value="Genomic_DNA"/>
</dbReference>
<proteinExistence type="inferred from homology"/>
<accession>A0A263CZQ1</accession>
<dbReference type="Pfam" id="PF00128">
    <property type="entry name" value="Alpha-amylase"/>
    <property type="match status" value="1"/>
</dbReference>
<dbReference type="GO" id="GO:0004556">
    <property type="term" value="F:alpha-amylase activity"/>
    <property type="evidence" value="ECO:0007669"/>
    <property type="project" value="TreeGrafter"/>
</dbReference>
<gene>
    <name evidence="4" type="ORF">CFN78_18790</name>
</gene>
<dbReference type="InParanoid" id="A0A263CZQ1"/>
<dbReference type="RefSeq" id="WP_094864163.1">
    <property type="nucleotide sequence ID" value="NZ_NKYE01000012.1"/>
</dbReference>
<dbReference type="PANTHER" id="PTHR10357:SF179">
    <property type="entry name" value="NEUTRAL AND BASIC AMINO ACID TRANSPORT PROTEIN RBAT"/>
    <property type="match status" value="1"/>
</dbReference>
<comment type="similarity">
    <text evidence="1">Belongs to the glycosyl hydrolase 13 family.</text>
</comment>
<dbReference type="InterPro" id="IPR017853">
    <property type="entry name" value="GH"/>
</dbReference>
<name>A0A263CZQ1_9PSEU</name>
<reference evidence="4 5" key="1">
    <citation type="submission" date="2017-07" db="EMBL/GenBank/DDBJ databases">
        <title>Amycolatopsis antarcticus sp. nov., isolated from the surface of an Antarcticus brown macroalga.</title>
        <authorList>
            <person name="Wang J."/>
            <person name="Leiva S."/>
            <person name="Huang J."/>
            <person name="Huang Y."/>
        </authorList>
    </citation>
    <scope>NUCLEOTIDE SEQUENCE [LARGE SCALE GENOMIC DNA]</scope>
    <source>
        <strain evidence="4 5">AU-G6</strain>
    </source>
</reference>
<sequence>MRPVRRAVEEKRPAPEARDWWRDAVFYQVHLRSFADSDGDGIGDLEGLRSRLGYLELLGVDAVWLTPFYRSPMADNGYDVTDPRSVDPVFGDLDAFDAVLADAQETGIRVIVDVVPNHSGDLHPWFGEALAEGRGGAARERYVFRDGRGPDGARPPNDWQGEFGGPAWTRVPDGQWYLHLFSPRQPDLNWDNAEVQADFELTLRFWLDRGVDGVRVGTAHGLAKPAGLPDATDGTDPRFDEDGVHEIHRRIRKVLDGYPRTVAVGEIHVPDGARFARYLRPDELHLGVDSGLIRTEFDADALQAAVDESLATVAEVGAPATWTLGDHDTGRQVSRHGGGDRGRARARAMALVELALPGAVFLYNGEELGLDDVELPTESLTDPRVRLSGGTDRGRDGVRVPIPWEGTDPPFSFSTGETSWLPIPGRWAALTVEAQLEDTASTLSLYRQALELRQSHPAFTGDHVEWFGAPAGCFALRRHSGDEDEDGALICALNTSAAPISLPPGEVLLTSAPMVDGRLPPDAAAWLV</sequence>
<dbReference type="OrthoDB" id="9043248at2"/>
<dbReference type="InterPro" id="IPR006047">
    <property type="entry name" value="GH13_cat_dom"/>
</dbReference>
<dbReference type="FunCoup" id="A0A263CZQ1">
    <property type="interactions" value="24"/>
</dbReference>
<dbReference type="Gene3D" id="3.20.20.80">
    <property type="entry name" value="Glycosidases"/>
    <property type="match status" value="2"/>
</dbReference>
<keyword evidence="5" id="KW-1185">Reference proteome</keyword>
<dbReference type="SMART" id="SM00642">
    <property type="entry name" value="Aamy"/>
    <property type="match status" value="1"/>
</dbReference>
<comment type="caution">
    <text evidence="4">The sequence shown here is derived from an EMBL/GenBank/DDBJ whole genome shotgun (WGS) entry which is preliminary data.</text>
</comment>
<feature type="domain" description="Glycosyl hydrolase family 13 catalytic" evidence="3">
    <location>
        <begin position="28"/>
        <end position="399"/>
    </location>
</feature>
<dbReference type="SUPFAM" id="SSF51445">
    <property type="entry name" value="(Trans)glycosidases"/>
    <property type="match status" value="1"/>
</dbReference>
<evidence type="ECO:0000259" key="3">
    <source>
        <dbReference type="SMART" id="SM00642"/>
    </source>
</evidence>
<dbReference type="GO" id="GO:0009313">
    <property type="term" value="P:oligosaccharide catabolic process"/>
    <property type="evidence" value="ECO:0007669"/>
    <property type="project" value="TreeGrafter"/>
</dbReference>
<dbReference type="Proteomes" id="UP000242444">
    <property type="component" value="Unassembled WGS sequence"/>
</dbReference>
<dbReference type="Gene3D" id="3.90.400.10">
    <property type="entry name" value="Oligo-1,6-glucosidase, Domain 2"/>
    <property type="match status" value="1"/>
</dbReference>
<dbReference type="PANTHER" id="PTHR10357">
    <property type="entry name" value="ALPHA-AMYLASE FAMILY MEMBER"/>
    <property type="match status" value="1"/>
</dbReference>
<organism evidence="4 5">
    <name type="scientific">Amycolatopsis antarctica</name>
    <dbReference type="NCBI Taxonomy" id="1854586"/>
    <lineage>
        <taxon>Bacteria</taxon>
        <taxon>Bacillati</taxon>
        <taxon>Actinomycetota</taxon>
        <taxon>Actinomycetes</taxon>
        <taxon>Pseudonocardiales</taxon>
        <taxon>Pseudonocardiaceae</taxon>
        <taxon>Amycolatopsis</taxon>
    </lineage>
</organism>
<evidence type="ECO:0000313" key="4">
    <source>
        <dbReference type="EMBL" id="OZM71581.1"/>
    </source>
</evidence>
<dbReference type="AlphaFoldDB" id="A0A263CZQ1"/>
<dbReference type="InterPro" id="IPR045857">
    <property type="entry name" value="O16G_dom_2"/>
</dbReference>
<evidence type="ECO:0000256" key="1">
    <source>
        <dbReference type="ARBA" id="ARBA00008061"/>
    </source>
</evidence>